<dbReference type="EMBL" id="CAMPGE010027018">
    <property type="protein sequence ID" value="CAI2384683.1"/>
    <property type="molecule type" value="Genomic_DNA"/>
</dbReference>
<feature type="transmembrane region" description="Helical" evidence="1">
    <location>
        <begin position="304"/>
        <end position="325"/>
    </location>
</feature>
<comment type="caution">
    <text evidence="3">The sequence shown here is derived from an EMBL/GenBank/DDBJ whole genome shotgun (WGS) entry which is preliminary data.</text>
</comment>
<evidence type="ECO:0000313" key="3">
    <source>
        <dbReference type="EMBL" id="CAI2384683.1"/>
    </source>
</evidence>
<dbReference type="SUPFAM" id="SSF103481">
    <property type="entry name" value="Multidrug resistance efflux transporter EmrE"/>
    <property type="match status" value="1"/>
</dbReference>
<feature type="transmembrane region" description="Helical" evidence="1">
    <location>
        <begin position="96"/>
        <end position="116"/>
    </location>
</feature>
<dbReference type="Proteomes" id="UP001295684">
    <property type="component" value="Unassembled WGS sequence"/>
</dbReference>
<keyword evidence="4" id="KW-1185">Reference proteome</keyword>
<keyword evidence="1" id="KW-1133">Transmembrane helix</keyword>
<reference evidence="3" key="1">
    <citation type="submission" date="2023-07" db="EMBL/GenBank/DDBJ databases">
        <authorList>
            <consortium name="AG Swart"/>
            <person name="Singh M."/>
            <person name="Singh A."/>
            <person name="Seah K."/>
            <person name="Emmerich C."/>
        </authorList>
    </citation>
    <scope>NUCLEOTIDE SEQUENCE</scope>
    <source>
        <strain evidence="3">DP1</strain>
    </source>
</reference>
<accession>A0AAD2D9R6</accession>
<evidence type="ECO:0000313" key="4">
    <source>
        <dbReference type="Proteomes" id="UP001295684"/>
    </source>
</evidence>
<feature type="transmembrane region" description="Helical" evidence="1">
    <location>
        <begin position="266"/>
        <end position="284"/>
    </location>
</feature>
<keyword evidence="1" id="KW-0812">Transmembrane</keyword>
<name>A0AAD2D9R6_EUPCR</name>
<organism evidence="3 4">
    <name type="scientific">Euplotes crassus</name>
    <dbReference type="NCBI Taxonomy" id="5936"/>
    <lineage>
        <taxon>Eukaryota</taxon>
        <taxon>Sar</taxon>
        <taxon>Alveolata</taxon>
        <taxon>Ciliophora</taxon>
        <taxon>Intramacronucleata</taxon>
        <taxon>Spirotrichea</taxon>
        <taxon>Hypotrichia</taxon>
        <taxon>Euplotida</taxon>
        <taxon>Euplotidae</taxon>
        <taxon>Moneuplotes</taxon>
    </lineage>
</organism>
<dbReference type="InterPro" id="IPR037185">
    <property type="entry name" value="EmrE-like"/>
</dbReference>
<feature type="transmembrane region" description="Helical" evidence="1">
    <location>
        <begin position="150"/>
        <end position="169"/>
    </location>
</feature>
<protein>
    <recommendedName>
        <fullName evidence="2">EamA domain-containing protein</fullName>
    </recommendedName>
</protein>
<feature type="domain" description="EamA" evidence="2">
    <location>
        <begin position="236"/>
        <end position="384"/>
    </location>
</feature>
<feature type="transmembrane region" description="Helical" evidence="1">
    <location>
        <begin position="337"/>
        <end position="360"/>
    </location>
</feature>
<feature type="transmembrane region" description="Helical" evidence="1">
    <location>
        <begin position="366"/>
        <end position="385"/>
    </location>
</feature>
<dbReference type="GO" id="GO:0016020">
    <property type="term" value="C:membrane"/>
    <property type="evidence" value="ECO:0007669"/>
    <property type="project" value="InterPro"/>
</dbReference>
<keyword evidence="1" id="KW-0472">Membrane</keyword>
<evidence type="ECO:0000259" key="2">
    <source>
        <dbReference type="Pfam" id="PF00892"/>
    </source>
</evidence>
<feature type="transmembrane region" description="Helical" evidence="1">
    <location>
        <begin position="204"/>
        <end position="221"/>
    </location>
</feature>
<feature type="transmembrane region" description="Helical" evidence="1">
    <location>
        <begin position="236"/>
        <end position="254"/>
    </location>
</feature>
<feature type="transmembrane region" description="Helical" evidence="1">
    <location>
        <begin position="175"/>
        <end position="197"/>
    </location>
</feature>
<feature type="transmembrane region" description="Helical" evidence="1">
    <location>
        <begin position="63"/>
        <end position="84"/>
    </location>
</feature>
<proteinExistence type="predicted"/>
<gene>
    <name evidence="3" type="ORF">ECRASSUSDP1_LOCUS26217</name>
</gene>
<dbReference type="PANTHER" id="PTHR22911">
    <property type="entry name" value="ACYL-MALONYL CONDENSING ENZYME-RELATED"/>
    <property type="match status" value="1"/>
</dbReference>
<dbReference type="Pfam" id="PF00892">
    <property type="entry name" value="EamA"/>
    <property type="match status" value="1"/>
</dbReference>
<sequence>MSLNRSYNLQEPLQQAELLLNGSDAFEISASSGRMEVNEGSEVSSEKDSTENVKLAFRSKKDFVIGAFWLGVLIVSSATIGPIMLAMPAKSTYVSILWRSQSSCLFMAIWSAISYFKYSRQRVPQSYEASESRRLSTWEKMKKDSSPKNLVSFSFMSFFLFVWVFGLILGCKFTLTAHADVLYCNNGLFILLIAILTCQYVHKYEIIGYVVYGVGILVMISDPNATKTNNDMDKSLGNFLALTGALCGALYGIVSNKMKRDSPQEVCMFYLFLGHFIIQLIFFPQVEDNSLLFSFDPEYGMFGWLSDFWLFLLVFGFMCPWTSVLTNYSLLQSYKYWTLDIVAVSYLTEPYFAQIAAVLFGQDEIPGSQTFIGIIILSIGIILSIHGSKCKTLHRINSQSNDSEQSAIELASN</sequence>
<dbReference type="AlphaFoldDB" id="A0AAD2D9R6"/>
<evidence type="ECO:0000256" key="1">
    <source>
        <dbReference type="SAM" id="Phobius"/>
    </source>
</evidence>
<dbReference type="InterPro" id="IPR000620">
    <property type="entry name" value="EamA_dom"/>
</dbReference>